<evidence type="ECO:0000256" key="1">
    <source>
        <dbReference type="SAM" id="MobiDB-lite"/>
    </source>
</evidence>
<dbReference type="Proteomes" id="UP000257706">
    <property type="component" value="Unassembled WGS sequence"/>
</dbReference>
<accession>A0A3B9IHF1</accession>
<dbReference type="AlphaFoldDB" id="A0A3B9IHF1"/>
<proteinExistence type="predicted"/>
<protein>
    <submittedName>
        <fullName evidence="2">Uncharacterized protein</fullName>
    </submittedName>
</protein>
<dbReference type="EMBL" id="DMAI01000080">
    <property type="protein sequence ID" value="HAE46763.1"/>
    <property type="molecule type" value="Genomic_DNA"/>
</dbReference>
<evidence type="ECO:0000313" key="3">
    <source>
        <dbReference type="Proteomes" id="UP000257706"/>
    </source>
</evidence>
<organism evidence="2 3">
    <name type="scientific">Tistrella mobilis</name>
    <dbReference type="NCBI Taxonomy" id="171437"/>
    <lineage>
        <taxon>Bacteria</taxon>
        <taxon>Pseudomonadati</taxon>
        <taxon>Pseudomonadota</taxon>
        <taxon>Alphaproteobacteria</taxon>
        <taxon>Geminicoccales</taxon>
        <taxon>Geminicoccaceae</taxon>
        <taxon>Tistrella</taxon>
    </lineage>
</organism>
<sequence length="148" mass="14621">AGQCPPAGECDLPGGGTVGRRHPGCGAFPPGPAGGLSCQRLRRYRAARRLRRRPAGLCRARWSATAGADAGRARLSAGGGPDGACAHAGYSDAGHSDVWYSDAGRAPDAGRGGRRTAGPDDAAGLRPGAHAGADAASPPGPATGHRPA</sequence>
<name>A0A3B9IHF1_9PROT</name>
<feature type="non-terminal residue" evidence="2">
    <location>
        <position position="1"/>
    </location>
</feature>
<gene>
    <name evidence="2" type="ORF">DCK97_05030</name>
</gene>
<feature type="region of interest" description="Disordered" evidence="1">
    <location>
        <begin position="96"/>
        <end position="148"/>
    </location>
</feature>
<evidence type="ECO:0000313" key="2">
    <source>
        <dbReference type="EMBL" id="HAE46763.1"/>
    </source>
</evidence>
<reference evidence="2 3" key="1">
    <citation type="journal article" date="2018" name="Nat. Biotechnol.">
        <title>A standardized bacterial taxonomy based on genome phylogeny substantially revises the tree of life.</title>
        <authorList>
            <person name="Parks D.H."/>
            <person name="Chuvochina M."/>
            <person name="Waite D.W."/>
            <person name="Rinke C."/>
            <person name="Skarshewski A."/>
            <person name="Chaumeil P.A."/>
            <person name="Hugenholtz P."/>
        </authorList>
    </citation>
    <scope>NUCLEOTIDE SEQUENCE [LARGE SCALE GENOMIC DNA]</scope>
    <source>
        <strain evidence="2">UBA8739</strain>
    </source>
</reference>
<comment type="caution">
    <text evidence="2">The sequence shown here is derived from an EMBL/GenBank/DDBJ whole genome shotgun (WGS) entry which is preliminary data.</text>
</comment>
<feature type="compositionally biased region" description="Low complexity" evidence="1">
    <location>
        <begin position="119"/>
        <end position="137"/>
    </location>
</feature>
<feature type="region of interest" description="Disordered" evidence="1">
    <location>
        <begin position="1"/>
        <end position="35"/>
    </location>
</feature>
<feature type="non-terminal residue" evidence="2">
    <location>
        <position position="148"/>
    </location>
</feature>